<name>A0AAD7JEB3_9AGAR</name>
<accession>A0AAD7JEB3</accession>
<sequence>MTAATSDLRLCSRRTVSKLALLRKPPCGPTKISLRYHRRLITDSRAGALKETWIGSEAEVRVGTSDGKKSLAQSEFAVKIRLYHPEHDKRGVSPSESKPVEKLWAFPLLTGSTWVCSQVPSSRCEYAGCELGVEGREWHPAYYAIRTARMSPERNGTFFAMHIDLKKDLEAHGFMARQFILLQFSLPMFQNPKKIQKSLNEHEGYRGIFLSSVGRRLWPTFVNSATLMKDRGYLCTCLGQRHGSARDYAVIGN</sequence>
<dbReference type="AlphaFoldDB" id="A0AAD7JEB3"/>
<gene>
    <name evidence="1" type="ORF">B0H16DRAFT_1805875</name>
</gene>
<comment type="caution">
    <text evidence="1">The sequence shown here is derived from an EMBL/GenBank/DDBJ whole genome shotgun (WGS) entry which is preliminary data.</text>
</comment>
<proteinExistence type="predicted"/>
<dbReference type="EMBL" id="JARKIB010000031">
    <property type="protein sequence ID" value="KAJ7763018.1"/>
    <property type="molecule type" value="Genomic_DNA"/>
</dbReference>
<dbReference type="Proteomes" id="UP001215598">
    <property type="component" value="Unassembled WGS sequence"/>
</dbReference>
<evidence type="ECO:0000313" key="1">
    <source>
        <dbReference type="EMBL" id="KAJ7763018.1"/>
    </source>
</evidence>
<reference evidence="1" key="1">
    <citation type="submission" date="2023-03" db="EMBL/GenBank/DDBJ databases">
        <title>Massive genome expansion in bonnet fungi (Mycena s.s.) driven by repeated elements and novel gene families across ecological guilds.</title>
        <authorList>
            <consortium name="Lawrence Berkeley National Laboratory"/>
            <person name="Harder C.B."/>
            <person name="Miyauchi S."/>
            <person name="Viragh M."/>
            <person name="Kuo A."/>
            <person name="Thoen E."/>
            <person name="Andreopoulos B."/>
            <person name="Lu D."/>
            <person name="Skrede I."/>
            <person name="Drula E."/>
            <person name="Henrissat B."/>
            <person name="Morin E."/>
            <person name="Kohler A."/>
            <person name="Barry K."/>
            <person name="LaButti K."/>
            <person name="Morin E."/>
            <person name="Salamov A."/>
            <person name="Lipzen A."/>
            <person name="Mereny Z."/>
            <person name="Hegedus B."/>
            <person name="Baldrian P."/>
            <person name="Stursova M."/>
            <person name="Weitz H."/>
            <person name="Taylor A."/>
            <person name="Grigoriev I.V."/>
            <person name="Nagy L.G."/>
            <person name="Martin F."/>
            <person name="Kauserud H."/>
        </authorList>
    </citation>
    <scope>NUCLEOTIDE SEQUENCE</scope>
    <source>
        <strain evidence="1">CBHHK182m</strain>
    </source>
</reference>
<keyword evidence="2" id="KW-1185">Reference proteome</keyword>
<organism evidence="1 2">
    <name type="scientific">Mycena metata</name>
    <dbReference type="NCBI Taxonomy" id="1033252"/>
    <lineage>
        <taxon>Eukaryota</taxon>
        <taxon>Fungi</taxon>
        <taxon>Dikarya</taxon>
        <taxon>Basidiomycota</taxon>
        <taxon>Agaricomycotina</taxon>
        <taxon>Agaricomycetes</taxon>
        <taxon>Agaricomycetidae</taxon>
        <taxon>Agaricales</taxon>
        <taxon>Marasmiineae</taxon>
        <taxon>Mycenaceae</taxon>
        <taxon>Mycena</taxon>
    </lineage>
</organism>
<protein>
    <submittedName>
        <fullName evidence="1">Uncharacterized protein</fullName>
    </submittedName>
</protein>
<evidence type="ECO:0000313" key="2">
    <source>
        <dbReference type="Proteomes" id="UP001215598"/>
    </source>
</evidence>